<dbReference type="FunFam" id="3.40.190.290:FF:000001">
    <property type="entry name" value="Transcriptional regulator, LysR family"/>
    <property type="match status" value="1"/>
</dbReference>
<dbReference type="InterPro" id="IPR036390">
    <property type="entry name" value="WH_DNA-bd_sf"/>
</dbReference>
<accession>A0A261TYP4</accession>
<dbReference type="Proteomes" id="UP000216885">
    <property type="component" value="Unassembled WGS sequence"/>
</dbReference>
<keyword evidence="7" id="KW-1185">Reference proteome</keyword>
<dbReference type="InterPro" id="IPR058163">
    <property type="entry name" value="LysR-type_TF_proteobact-type"/>
</dbReference>
<dbReference type="InterPro" id="IPR000847">
    <property type="entry name" value="LysR_HTH_N"/>
</dbReference>
<dbReference type="RefSeq" id="WP_094820864.1">
    <property type="nucleotide sequence ID" value="NZ_NEVO01000007.1"/>
</dbReference>
<dbReference type="SUPFAM" id="SSF53850">
    <property type="entry name" value="Periplasmic binding protein-like II"/>
    <property type="match status" value="1"/>
</dbReference>
<evidence type="ECO:0000313" key="6">
    <source>
        <dbReference type="EMBL" id="OZI54838.1"/>
    </source>
</evidence>
<dbReference type="Pfam" id="PF03466">
    <property type="entry name" value="LysR_substrate"/>
    <property type="match status" value="1"/>
</dbReference>
<keyword evidence="3" id="KW-0238">DNA-binding</keyword>
<evidence type="ECO:0000259" key="5">
    <source>
        <dbReference type="PROSITE" id="PS50931"/>
    </source>
</evidence>
<dbReference type="AlphaFoldDB" id="A0A261TYP4"/>
<dbReference type="InterPro" id="IPR005119">
    <property type="entry name" value="LysR_subst-bd"/>
</dbReference>
<comment type="caution">
    <text evidence="6">The sequence shown here is derived from an EMBL/GenBank/DDBJ whole genome shotgun (WGS) entry which is preliminary data.</text>
</comment>
<dbReference type="Pfam" id="PF00126">
    <property type="entry name" value="HTH_1"/>
    <property type="match status" value="1"/>
</dbReference>
<dbReference type="Gene3D" id="3.40.190.290">
    <property type="match status" value="1"/>
</dbReference>
<dbReference type="InterPro" id="IPR036388">
    <property type="entry name" value="WH-like_DNA-bd_sf"/>
</dbReference>
<keyword evidence="2" id="KW-0805">Transcription regulation</keyword>
<dbReference type="PROSITE" id="PS50931">
    <property type="entry name" value="HTH_LYSR"/>
    <property type="match status" value="1"/>
</dbReference>
<evidence type="ECO:0000313" key="7">
    <source>
        <dbReference type="Proteomes" id="UP000216885"/>
    </source>
</evidence>
<comment type="similarity">
    <text evidence="1">Belongs to the LysR transcriptional regulatory family.</text>
</comment>
<keyword evidence="4" id="KW-0804">Transcription</keyword>
<proteinExistence type="inferred from homology"/>
<dbReference type="CDD" id="cd08422">
    <property type="entry name" value="PBP2_CrgA_like"/>
    <property type="match status" value="1"/>
</dbReference>
<dbReference type="FunFam" id="1.10.10.10:FF:000001">
    <property type="entry name" value="LysR family transcriptional regulator"/>
    <property type="match status" value="1"/>
</dbReference>
<dbReference type="GO" id="GO:0043565">
    <property type="term" value="F:sequence-specific DNA binding"/>
    <property type="evidence" value="ECO:0007669"/>
    <property type="project" value="TreeGrafter"/>
</dbReference>
<organism evidence="6 7">
    <name type="scientific">Bordetella genomosp. 4</name>
    <dbReference type="NCBI Taxonomy" id="463044"/>
    <lineage>
        <taxon>Bacteria</taxon>
        <taxon>Pseudomonadati</taxon>
        <taxon>Pseudomonadota</taxon>
        <taxon>Betaproteobacteria</taxon>
        <taxon>Burkholderiales</taxon>
        <taxon>Alcaligenaceae</taxon>
        <taxon>Bordetella</taxon>
    </lineage>
</organism>
<evidence type="ECO:0000256" key="1">
    <source>
        <dbReference type="ARBA" id="ARBA00009437"/>
    </source>
</evidence>
<dbReference type="EMBL" id="NEVQ01000014">
    <property type="protein sequence ID" value="OZI54838.1"/>
    <property type="molecule type" value="Genomic_DNA"/>
</dbReference>
<reference evidence="6 7" key="1">
    <citation type="submission" date="2017-05" db="EMBL/GenBank/DDBJ databases">
        <title>Complete and WGS of Bordetella genogroups.</title>
        <authorList>
            <person name="Spilker T."/>
            <person name="LiPuma J."/>
        </authorList>
    </citation>
    <scope>NUCLEOTIDE SEQUENCE [LARGE SCALE GENOMIC DNA]</scope>
    <source>
        <strain evidence="6 7">AU9919</strain>
    </source>
</reference>
<sequence length="298" mass="33272">MLDLQQINSFLAVVRHGSFVSAAEATNLSKAAISRHVADLEAHLGLRLLHRTTRRLSLTEDGQRFHARAVELAAALDELETETVSHGGHAVGMLRINAPLSFGLLHLAPLWPRFLAENPNVSLDIDLNDRIVDLVDEGYDLAIRITNLPDSRLISRQLASTRMALCASPQYVKKHGRPKTPEDLADHHIVSYSYLTSKDDWRFAGPHGEVRVRVNPRIRTNSGDTCRLAALAHQGIILQPDFLIGEDLKQGTLVELMPGYDAFTLGIHVVYASRKHMSLKMRRMLDFLVNAFESPSWV</sequence>
<dbReference type="GO" id="GO:0003700">
    <property type="term" value="F:DNA-binding transcription factor activity"/>
    <property type="evidence" value="ECO:0007669"/>
    <property type="project" value="InterPro"/>
</dbReference>
<evidence type="ECO:0000256" key="3">
    <source>
        <dbReference type="ARBA" id="ARBA00023125"/>
    </source>
</evidence>
<evidence type="ECO:0000256" key="4">
    <source>
        <dbReference type="ARBA" id="ARBA00023163"/>
    </source>
</evidence>
<dbReference type="GO" id="GO:0006351">
    <property type="term" value="P:DNA-templated transcription"/>
    <property type="evidence" value="ECO:0007669"/>
    <property type="project" value="TreeGrafter"/>
</dbReference>
<dbReference type="PANTHER" id="PTHR30537">
    <property type="entry name" value="HTH-TYPE TRANSCRIPTIONAL REGULATOR"/>
    <property type="match status" value="1"/>
</dbReference>
<dbReference type="PANTHER" id="PTHR30537:SF35">
    <property type="entry name" value="TRANSCRIPTIONAL REGULATORY PROTEIN"/>
    <property type="match status" value="1"/>
</dbReference>
<protein>
    <submittedName>
        <fullName evidence="6">LysR family transcriptional regulator</fullName>
    </submittedName>
</protein>
<name>A0A261TYP4_9BORD</name>
<dbReference type="Gene3D" id="1.10.10.10">
    <property type="entry name" value="Winged helix-like DNA-binding domain superfamily/Winged helix DNA-binding domain"/>
    <property type="match status" value="1"/>
</dbReference>
<dbReference type="OrthoDB" id="9026421at2"/>
<dbReference type="SUPFAM" id="SSF46785">
    <property type="entry name" value="Winged helix' DNA-binding domain"/>
    <property type="match status" value="1"/>
</dbReference>
<feature type="domain" description="HTH lysR-type" evidence="5">
    <location>
        <begin position="2"/>
        <end position="59"/>
    </location>
</feature>
<gene>
    <name evidence="6" type="ORF">CAL20_16315</name>
</gene>
<evidence type="ECO:0000256" key="2">
    <source>
        <dbReference type="ARBA" id="ARBA00023015"/>
    </source>
</evidence>